<feature type="transmembrane region" description="Helical" evidence="31">
    <location>
        <begin position="465"/>
        <end position="482"/>
    </location>
</feature>
<sequence>MSRDCISRTSIRTWKLEGDDELDSDNYLRRRTMVTGLTKNLVSGVVHQRDPDDECLCHFPVTYRAQFRTTPSRVDTPFTKKEEKESRLSEFAATYFPWLHEHEEIICYSCSKIKSLKFGCHERADSLFSSSSGFGDYRGLLNLCIILLVLSNARVALENLIKYGILIDPIAWVRHLAKDPYSWPCFALIITTNFFILFSFYLEILLSDNRISEDRARKLLKANWLLIILYPAVVILYFHPSPVFSSITLAVYTIVFLKLISYADVNRWCRQDLETLQKKSGRTRFKSVSSQGNLRNSAELTENNREHFQKYPDNINLKDIYYFLFAPTLCYELNFPRSSRIRKRFLIKRILEMLFLSHLMLCLIQQWIIPTVNNALIPFKKMEISNVVERLLKLAIPNHFIWLIFFYWFFHSCLNVVAELLQFGDRTFYRDWWNAEDVSSFWQNWNIPVHKWALRHLYKPMLSKGYSKMSAGVFVFLASAFFHEYLVSVPLRMFRLWAFTAMLSQVPFALFVKKYLDGKYGNMAVWITLIIGQPIAILMYYHDYYVTHQQ</sequence>
<dbReference type="GO" id="GO:0005789">
    <property type="term" value="C:endoplasmic reticulum membrane"/>
    <property type="evidence" value="ECO:0007669"/>
    <property type="project" value="UniProtKB-SubCell"/>
</dbReference>
<dbReference type="EMBL" id="CAJFCJ010000001">
    <property type="protein sequence ID" value="CAD5110875.1"/>
    <property type="molecule type" value="Genomic_DNA"/>
</dbReference>
<comment type="catalytic activity">
    <reaction evidence="21">
        <text>2,3-di-(9Z)-octadecenoyl-sn-glycerol + (9Z)-octadecenoyl-CoA = 1,2,3-tri-(9Z-octadecenoyl)-glycerol + CoA</text>
        <dbReference type="Rhea" id="RHEA:38439"/>
        <dbReference type="ChEBI" id="CHEBI:53753"/>
        <dbReference type="ChEBI" id="CHEBI:57287"/>
        <dbReference type="ChEBI" id="CHEBI:57387"/>
        <dbReference type="ChEBI" id="CHEBI:75824"/>
    </reaction>
    <physiologicalReaction direction="left-to-right" evidence="21">
        <dbReference type="Rhea" id="RHEA:38440"/>
    </physiologicalReaction>
</comment>
<evidence type="ECO:0000256" key="1">
    <source>
        <dbReference type="ARBA" id="ARBA00000174"/>
    </source>
</evidence>
<evidence type="ECO:0000256" key="11">
    <source>
        <dbReference type="ARBA" id="ARBA00022679"/>
    </source>
</evidence>
<comment type="subcellular location">
    <subcellularLocation>
        <location evidence="8 29">Endoplasmic reticulum membrane</location>
        <topology evidence="8 29">Multi-pass membrane protein</topology>
    </subcellularLocation>
</comment>
<keyword evidence="14 31" id="KW-1133">Transmembrane helix</keyword>
<keyword evidence="33" id="KW-1185">Reference proteome</keyword>
<dbReference type="UniPathway" id="UPA00230"/>
<evidence type="ECO:0000313" key="33">
    <source>
        <dbReference type="Proteomes" id="UP000549394"/>
    </source>
</evidence>
<evidence type="ECO:0000256" key="16">
    <source>
        <dbReference type="ARBA" id="ARBA00023315"/>
    </source>
</evidence>
<evidence type="ECO:0000256" key="5">
    <source>
        <dbReference type="ARBA" id="ARBA00001313"/>
    </source>
</evidence>
<dbReference type="InterPro" id="IPR004299">
    <property type="entry name" value="MBOAT_fam"/>
</dbReference>
<organism evidence="32 33">
    <name type="scientific">Dimorphilus gyrociliatus</name>
    <dbReference type="NCBI Taxonomy" id="2664684"/>
    <lineage>
        <taxon>Eukaryota</taxon>
        <taxon>Metazoa</taxon>
        <taxon>Spiralia</taxon>
        <taxon>Lophotrochozoa</taxon>
        <taxon>Annelida</taxon>
        <taxon>Polychaeta</taxon>
        <taxon>Polychaeta incertae sedis</taxon>
        <taxon>Dinophilidae</taxon>
        <taxon>Dimorphilus</taxon>
    </lineage>
</organism>
<feature type="transmembrane region" description="Helical" evidence="31">
    <location>
        <begin position="400"/>
        <end position="421"/>
    </location>
</feature>
<dbReference type="AlphaFoldDB" id="A0A7I8V6R8"/>
<comment type="catalytic activity">
    <reaction evidence="3">
        <text>13-cis-retinol + hexadecanoyl-CoA = 13-cis-retinyl hexadecanoate + CoA</text>
        <dbReference type="Rhea" id="RHEA:55296"/>
        <dbReference type="ChEBI" id="CHEBI:45479"/>
        <dbReference type="ChEBI" id="CHEBI:57287"/>
        <dbReference type="ChEBI" id="CHEBI:57379"/>
        <dbReference type="ChEBI" id="CHEBI:138722"/>
    </reaction>
    <physiologicalReaction direction="left-to-right" evidence="3">
        <dbReference type="Rhea" id="RHEA:55297"/>
    </physiologicalReaction>
</comment>
<evidence type="ECO:0000256" key="30">
    <source>
        <dbReference type="PIRSR" id="PIRSR000439-1"/>
    </source>
</evidence>
<dbReference type="InterPro" id="IPR027251">
    <property type="entry name" value="Diacylglycerol_acylTrfase1"/>
</dbReference>
<feature type="transmembrane region" description="Helical" evidence="31">
    <location>
        <begin position="244"/>
        <end position="263"/>
    </location>
</feature>
<evidence type="ECO:0000256" key="26">
    <source>
        <dbReference type="ARBA" id="ARBA00048907"/>
    </source>
</evidence>
<evidence type="ECO:0000256" key="4">
    <source>
        <dbReference type="ARBA" id="ARBA00001118"/>
    </source>
</evidence>
<dbReference type="InterPro" id="IPR014371">
    <property type="entry name" value="Oat_ACAT_DAG_ARE"/>
</dbReference>
<evidence type="ECO:0000256" key="27">
    <source>
        <dbReference type="ARBA" id="ARBA00049168"/>
    </source>
</evidence>
<evidence type="ECO:0000256" key="24">
    <source>
        <dbReference type="ARBA" id="ARBA00048634"/>
    </source>
</evidence>
<comment type="catalytic activity">
    <reaction evidence="27">
        <text>1-(9Z-octadecenoyl)-glycerol + (9Z)-octadecenoyl-CoA = 1,2-di-(9Z-octadecenoyl)-glycerol + CoA</text>
        <dbReference type="Rhea" id="RHEA:37915"/>
        <dbReference type="ChEBI" id="CHEBI:52323"/>
        <dbReference type="ChEBI" id="CHEBI:57287"/>
        <dbReference type="ChEBI" id="CHEBI:57387"/>
        <dbReference type="ChEBI" id="CHEBI:75342"/>
    </reaction>
    <physiologicalReaction direction="left-to-right" evidence="27">
        <dbReference type="Rhea" id="RHEA:37916"/>
    </physiologicalReaction>
</comment>
<comment type="catalytic activity">
    <reaction evidence="26">
        <text>hexadecan-1-ol + hexadecanoyl-CoA = hexadecyl hexadecanoate + CoA</text>
        <dbReference type="Rhea" id="RHEA:38167"/>
        <dbReference type="ChEBI" id="CHEBI:16125"/>
        <dbReference type="ChEBI" id="CHEBI:57287"/>
        <dbReference type="ChEBI" id="CHEBI:57379"/>
        <dbReference type="ChEBI" id="CHEBI:75584"/>
    </reaction>
    <physiologicalReaction direction="left-to-right" evidence="26">
        <dbReference type="Rhea" id="RHEA:38168"/>
    </physiologicalReaction>
</comment>
<accession>A0A7I8V6R8</accession>
<evidence type="ECO:0000256" key="7">
    <source>
        <dbReference type="ARBA" id="ARBA00001764"/>
    </source>
</evidence>
<evidence type="ECO:0000256" key="29">
    <source>
        <dbReference type="PIRNR" id="PIRNR000439"/>
    </source>
</evidence>
<reference evidence="32 33" key="1">
    <citation type="submission" date="2020-08" db="EMBL/GenBank/DDBJ databases">
        <authorList>
            <person name="Hejnol A."/>
        </authorList>
    </citation>
    <scope>NUCLEOTIDE SEQUENCE [LARGE SCALE GENOMIC DNA]</scope>
</reference>
<comment type="catalytic activity">
    <reaction evidence="23">
        <text>1-octadecanoyl-2-(5Z,8Z,11Z,14Z-eicosatetraenoyl)-sn-glycerol + (9Z)-octadecenoyl-CoA = 1-octadecanoyl-2-(5Z,8Z,11Z,14Z)-eicosatetraenoyl-3-(9Z)-octadecenoyl-sn-glycerol + CoA</text>
        <dbReference type="Rhea" id="RHEA:38307"/>
        <dbReference type="ChEBI" id="CHEBI:57287"/>
        <dbReference type="ChEBI" id="CHEBI:57387"/>
        <dbReference type="ChEBI" id="CHEBI:75728"/>
        <dbReference type="ChEBI" id="CHEBI:75729"/>
    </reaction>
    <physiologicalReaction direction="left-to-right" evidence="23">
        <dbReference type="Rhea" id="RHEA:38308"/>
    </physiologicalReaction>
</comment>
<keyword evidence="16 29" id="KW-0012">Acyltransferase</keyword>
<comment type="similarity">
    <text evidence="10 29">Belongs to the membrane-bound acyltransferase family. Sterol o-acyltransferase subfamily.</text>
</comment>
<keyword evidence="13 29" id="KW-0256">Endoplasmic reticulum</keyword>
<evidence type="ECO:0000256" key="15">
    <source>
        <dbReference type="ARBA" id="ARBA00023136"/>
    </source>
</evidence>
<evidence type="ECO:0000256" key="19">
    <source>
        <dbReference type="ARBA" id="ARBA00047609"/>
    </source>
</evidence>
<evidence type="ECO:0000256" key="28">
    <source>
        <dbReference type="ARBA" id="ARBA00049549"/>
    </source>
</evidence>
<dbReference type="GO" id="GO:0019432">
    <property type="term" value="P:triglyceride biosynthetic process"/>
    <property type="evidence" value="ECO:0007669"/>
    <property type="project" value="InterPro"/>
</dbReference>
<evidence type="ECO:0000256" key="3">
    <source>
        <dbReference type="ARBA" id="ARBA00000895"/>
    </source>
</evidence>
<evidence type="ECO:0000256" key="18">
    <source>
        <dbReference type="ARBA" id="ARBA00047367"/>
    </source>
</evidence>
<evidence type="ECO:0000313" key="32">
    <source>
        <dbReference type="EMBL" id="CAD5110875.1"/>
    </source>
</evidence>
<dbReference type="GO" id="GO:0050252">
    <property type="term" value="F:retinol O-fatty-acyltransferase activity"/>
    <property type="evidence" value="ECO:0007669"/>
    <property type="project" value="UniProtKB-EC"/>
</dbReference>
<comment type="catalytic activity">
    <reaction evidence="28">
        <text>1,3-di-(9Z-octadecenoyl)-glycerol + (9Z)-octadecenoyl-CoA = 1,2,3-tri-(9Z-octadecenoyl)-glycerol + CoA</text>
        <dbReference type="Rhea" id="RHEA:38435"/>
        <dbReference type="ChEBI" id="CHEBI:53753"/>
        <dbReference type="ChEBI" id="CHEBI:57287"/>
        <dbReference type="ChEBI" id="CHEBI:57387"/>
        <dbReference type="ChEBI" id="CHEBI:75735"/>
    </reaction>
    <physiologicalReaction direction="left-to-right" evidence="28">
        <dbReference type="Rhea" id="RHEA:38436"/>
    </physiologicalReaction>
</comment>
<evidence type="ECO:0000256" key="22">
    <source>
        <dbReference type="ARBA" id="ARBA00048135"/>
    </source>
</evidence>
<evidence type="ECO:0000256" key="23">
    <source>
        <dbReference type="ARBA" id="ARBA00048614"/>
    </source>
</evidence>
<feature type="transmembrane region" description="Helical" evidence="31">
    <location>
        <begin position="181"/>
        <end position="202"/>
    </location>
</feature>
<gene>
    <name evidence="32" type="ORF">DGYR_LOCUS232</name>
</gene>
<proteinExistence type="inferred from homology"/>
<evidence type="ECO:0000256" key="10">
    <source>
        <dbReference type="ARBA" id="ARBA00009010"/>
    </source>
</evidence>
<comment type="catalytic activity">
    <reaction evidence="24">
        <text>an acyl-CoA + a 1,2-diacyl-sn-glycerol = a triacyl-sn-glycerol + CoA</text>
        <dbReference type="Rhea" id="RHEA:10868"/>
        <dbReference type="ChEBI" id="CHEBI:17815"/>
        <dbReference type="ChEBI" id="CHEBI:57287"/>
        <dbReference type="ChEBI" id="CHEBI:58342"/>
        <dbReference type="ChEBI" id="CHEBI:64615"/>
        <dbReference type="EC" id="2.3.1.20"/>
    </reaction>
    <physiologicalReaction direction="left-to-right" evidence="24">
        <dbReference type="Rhea" id="RHEA:10869"/>
    </physiologicalReaction>
</comment>
<evidence type="ECO:0000256" key="6">
    <source>
        <dbReference type="ARBA" id="ARBA00001349"/>
    </source>
</evidence>
<evidence type="ECO:0000256" key="17">
    <source>
        <dbReference type="ARBA" id="ARBA00023610"/>
    </source>
</evidence>
<comment type="catalytic activity">
    <reaction evidence="19">
        <text>1-O-(9Z-octadecyl)-3-(9Z-octadecenoyl)-glycerol + (9Z)-octadecenoyl-CoA = 1-O-(9Z-octadecenyl)-2,3-di-(9Z-octadecenoyl)glycerol + CoA</text>
        <dbReference type="Rhea" id="RHEA:55344"/>
        <dbReference type="ChEBI" id="CHEBI:57287"/>
        <dbReference type="ChEBI" id="CHEBI:57387"/>
        <dbReference type="ChEBI" id="CHEBI:138735"/>
        <dbReference type="ChEBI" id="CHEBI:197429"/>
    </reaction>
    <physiologicalReaction direction="left-to-right" evidence="19">
        <dbReference type="Rhea" id="RHEA:55345"/>
    </physiologicalReaction>
</comment>
<dbReference type="PANTHER" id="PTHR10408:SF7">
    <property type="entry name" value="DIACYLGLYCEROL O-ACYLTRANSFERASE 1"/>
    <property type="match status" value="1"/>
</dbReference>
<comment type="catalytic activity">
    <reaction evidence="2">
        <text>all-trans-retinol + an acyl-CoA = an all-trans-retinyl ester + CoA</text>
        <dbReference type="Rhea" id="RHEA:11488"/>
        <dbReference type="ChEBI" id="CHEBI:17336"/>
        <dbReference type="ChEBI" id="CHEBI:57287"/>
        <dbReference type="ChEBI" id="CHEBI:58342"/>
        <dbReference type="ChEBI" id="CHEBI:63410"/>
        <dbReference type="EC" id="2.3.1.76"/>
    </reaction>
    <physiologicalReaction direction="left-to-right" evidence="2">
        <dbReference type="Rhea" id="RHEA:11489"/>
    </physiologicalReaction>
</comment>
<keyword evidence="15 29" id="KW-0472">Membrane</keyword>
<keyword evidence="12 31" id="KW-0812">Transmembrane</keyword>
<evidence type="ECO:0000256" key="2">
    <source>
        <dbReference type="ARBA" id="ARBA00000633"/>
    </source>
</evidence>
<dbReference type="Proteomes" id="UP000549394">
    <property type="component" value="Unassembled WGS sequence"/>
</dbReference>
<comment type="pathway">
    <text evidence="9">Lipid metabolism; glycerolipid metabolism.</text>
</comment>
<feature type="transmembrane region" description="Helical" evidence="31">
    <location>
        <begin position="494"/>
        <end position="512"/>
    </location>
</feature>
<evidence type="ECO:0000256" key="14">
    <source>
        <dbReference type="ARBA" id="ARBA00022989"/>
    </source>
</evidence>
<comment type="catalytic activity">
    <reaction evidence="22">
        <text>2-(9Z-octadecenoyl)-glycerol + (9Z)-octadecenoyl-CoA = 1,2-di-(9Z-octadecenoyl)-sn-glycerol + CoA</text>
        <dbReference type="Rhea" id="RHEA:37911"/>
        <dbReference type="ChEBI" id="CHEBI:52333"/>
        <dbReference type="ChEBI" id="CHEBI:57287"/>
        <dbReference type="ChEBI" id="CHEBI:57387"/>
        <dbReference type="ChEBI" id="CHEBI:73990"/>
    </reaction>
    <physiologicalReaction direction="left-to-right" evidence="22">
        <dbReference type="Rhea" id="RHEA:37912"/>
    </physiologicalReaction>
</comment>
<dbReference type="GO" id="GO:0004144">
    <property type="term" value="F:diacylglycerol O-acyltransferase activity"/>
    <property type="evidence" value="ECO:0007669"/>
    <property type="project" value="UniProtKB-EC"/>
</dbReference>
<evidence type="ECO:0000256" key="25">
    <source>
        <dbReference type="ARBA" id="ARBA00048728"/>
    </source>
</evidence>
<dbReference type="OrthoDB" id="10039049at2759"/>
<comment type="caution">
    <text evidence="32">The sequence shown here is derived from an EMBL/GenBank/DDBJ whole genome shotgun (WGS) entry which is preliminary data.</text>
</comment>
<evidence type="ECO:0000256" key="12">
    <source>
        <dbReference type="ARBA" id="ARBA00022692"/>
    </source>
</evidence>
<comment type="catalytic activity">
    <reaction evidence="4">
        <text>hexadecane-1,2-diol + 2 hexadecanoyl-CoA = 1,2-O,O-dihexadecanoyl-1,2-hexadecanediol + 2 CoA</text>
        <dbReference type="Rhea" id="RHEA:38211"/>
        <dbReference type="ChEBI" id="CHEBI:57287"/>
        <dbReference type="ChEBI" id="CHEBI:57379"/>
        <dbReference type="ChEBI" id="CHEBI:75586"/>
        <dbReference type="ChEBI" id="CHEBI:75608"/>
    </reaction>
    <physiologicalReaction direction="left-to-right" evidence="4">
        <dbReference type="Rhea" id="RHEA:38212"/>
    </physiologicalReaction>
</comment>
<keyword evidence="11 29" id="KW-0808">Transferase</keyword>
<name>A0A7I8V6R8_9ANNE</name>
<feature type="transmembrane region" description="Helical" evidence="31">
    <location>
        <begin position="222"/>
        <end position="238"/>
    </location>
</feature>
<comment type="catalytic activity">
    <reaction evidence="20">
        <text>1-O-(9Z-octadecenyl)-glycerol + (9Z)-octadecenoyl-CoA = 1-O-(9Z-octadecyl)-3-(9Z-octadecenoyl)-glycerol + CoA</text>
        <dbReference type="Rhea" id="RHEA:55340"/>
        <dbReference type="ChEBI" id="CHEBI:34116"/>
        <dbReference type="ChEBI" id="CHEBI:57287"/>
        <dbReference type="ChEBI" id="CHEBI:57387"/>
        <dbReference type="ChEBI" id="CHEBI:197429"/>
    </reaction>
    <physiologicalReaction direction="left-to-right" evidence="20">
        <dbReference type="Rhea" id="RHEA:55341"/>
    </physiologicalReaction>
</comment>
<evidence type="ECO:0000256" key="9">
    <source>
        <dbReference type="ARBA" id="ARBA00005175"/>
    </source>
</evidence>
<comment type="catalytic activity">
    <reaction evidence="18">
        <text>1,2-di-(9Z-octadecenoyl)-sn-glycerol + (9Z)-octadecenoyl-CoA = 1,2,3-tri-(9Z-octadecenoyl)-glycerol + CoA</text>
        <dbReference type="Rhea" id="RHEA:38219"/>
        <dbReference type="ChEBI" id="CHEBI:52333"/>
        <dbReference type="ChEBI" id="CHEBI:53753"/>
        <dbReference type="ChEBI" id="CHEBI:57287"/>
        <dbReference type="ChEBI" id="CHEBI:57387"/>
    </reaction>
    <physiologicalReaction direction="left-to-right" evidence="18">
        <dbReference type="Rhea" id="RHEA:38220"/>
    </physiologicalReaction>
</comment>
<comment type="catalytic activity">
    <reaction evidence="6">
        <text>1,2-di-(9Z-octadecenoyl)-sn-glycerol + hexadecanoyl-CoA = 1,2-di-(9Z)-octadecenoyl-3-hexadecanoyl-sn-glycerol + CoA</text>
        <dbReference type="Rhea" id="RHEA:38163"/>
        <dbReference type="ChEBI" id="CHEBI:52333"/>
        <dbReference type="ChEBI" id="CHEBI:57287"/>
        <dbReference type="ChEBI" id="CHEBI:57379"/>
        <dbReference type="ChEBI" id="CHEBI:75583"/>
    </reaction>
    <physiologicalReaction direction="left-to-right" evidence="6">
        <dbReference type="Rhea" id="RHEA:38164"/>
    </physiologicalReaction>
</comment>
<feature type="transmembrane region" description="Helical" evidence="31">
    <location>
        <begin position="140"/>
        <end position="161"/>
    </location>
</feature>
<feature type="transmembrane region" description="Helical" evidence="31">
    <location>
        <begin position="524"/>
        <end position="542"/>
    </location>
</feature>
<evidence type="ECO:0000256" key="13">
    <source>
        <dbReference type="ARBA" id="ARBA00022824"/>
    </source>
</evidence>
<dbReference type="PIRSF" id="PIRSF500231">
    <property type="entry name" value="Oat_dag"/>
    <property type="match status" value="1"/>
</dbReference>
<protein>
    <recommendedName>
        <fullName evidence="29">O-acyltransferase</fullName>
    </recommendedName>
</protein>
<feature type="active site" evidence="30">
    <location>
        <position position="483"/>
    </location>
</feature>
<comment type="catalytic activity">
    <reaction evidence="7">
        <text>all-trans-retinol + hexadecanoyl-CoA = all-trans-retinyl hexadecanoate + CoA</text>
        <dbReference type="Rhea" id="RHEA:38175"/>
        <dbReference type="ChEBI" id="CHEBI:17336"/>
        <dbReference type="ChEBI" id="CHEBI:17616"/>
        <dbReference type="ChEBI" id="CHEBI:57287"/>
        <dbReference type="ChEBI" id="CHEBI:57379"/>
    </reaction>
    <physiologicalReaction direction="left-to-right" evidence="7">
        <dbReference type="Rhea" id="RHEA:38176"/>
    </physiologicalReaction>
</comment>
<dbReference type="PIRSF" id="PIRSF000439">
    <property type="entry name" value="Oat_ACAT_DAG_ARE"/>
    <property type="match status" value="1"/>
</dbReference>
<dbReference type="Pfam" id="PF03062">
    <property type="entry name" value="MBOAT"/>
    <property type="match status" value="1"/>
</dbReference>
<feature type="transmembrane region" description="Helical" evidence="31">
    <location>
        <begin position="350"/>
        <end position="369"/>
    </location>
</feature>
<evidence type="ECO:0000256" key="21">
    <source>
        <dbReference type="ARBA" id="ARBA00048096"/>
    </source>
</evidence>
<comment type="subunit">
    <text evidence="17">Homodimer or homotetramer; both forms have similar enzymatic activities.</text>
</comment>
<dbReference type="PANTHER" id="PTHR10408">
    <property type="entry name" value="STEROL O-ACYLTRANSFERASE"/>
    <property type="match status" value="1"/>
</dbReference>
<comment type="catalytic activity">
    <reaction evidence="5">
        <text>2-(9Z-octadecenoyl)-glycerol + hexadecanoyl-CoA = 1-hexadecanoyl-2-(9Z-octadecenoyl)-sn-glycerol + CoA</text>
        <dbReference type="Rhea" id="RHEA:38071"/>
        <dbReference type="ChEBI" id="CHEBI:57287"/>
        <dbReference type="ChEBI" id="CHEBI:57379"/>
        <dbReference type="ChEBI" id="CHEBI:73990"/>
        <dbReference type="ChEBI" id="CHEBI:75466"/>
    </reaction>
    <physiologicalReaction direction="left-to-right" evidence="5">
        <dbReference type="Rhea" id="RHEA:38072"/>
    </physiologicalReaction>
</comment>
<comment type="catalytic activity">
    <reaction evidence="1">
        <text>hexadecane-1,2-diol + hexadecanoyl-CoA = 2-hydroxyhexadecyl hexadecanoate + CoA</text>
        <dbReference type="Rhea" id="RHEA:38171"/>
        <dbReference type="ChEBI" id="CHEBI:57287"/>
        <dbReference type="ChEBI" id="CHEBI:57379"/>
        <dbReference type="ChEBI" id="CHEBI:75586"/>
        <dbReference type="ChEBI" id="CHEBI:75587"/>
    </reaction>
    <physiologicalReaction direction="left-to-right" evidence="1">
        <dbReference type="Rhea" id="RHEA:38172"/>
    </physiologicalReaction>
</comment>
<evidence type="ECO:0000256" key="8">
    <source>
        <dbReference type="ARBA" id="ARBA00004477"/>
    </source>
</evidence>
<evidence type="ECO:0000256" key="20">
    <source>
        <dbReference type="ARBA" id="ARBA00047807"/>
    </source>
</evidence>
<comment type="catalytic activity">
    <reaction evidence="25">
        <text>1,2-di-(9Z-octadecenoyl)-glycerol + (9Z)-octadecenoate + H(+) = 1,2,3-tri-(9Z-octadecenoyl)-glycerol + H2O</text>
        <dbReference type="Rhea" id="RHEA:38379"/>
        <dbReference type="ChEBI" id="CHEBI:15377"/>
        <dbReference type="ChEBI" id="CHEBI:15378"/>
        <dbReference type="ChEBI" id="CHEBI:30823"/>
        <dbReference type="ChEBI" id="CHEBI:52323"/>
        <dbReference type="ChEBI" id="CHEBI:53753"/>
    </reaction>
    <physiologicalReaction direction="left-to-right" evidence="25">
        <dbReference type="Rhea" id="RHEA:38380"/>
    </physiologicalReaction>
</comment>
<evidence type="ECO:0000256" key="31">
    <source>
        <dbReference type="SAM" id="Phobius"/>
    </source>
</evidence>